<dbReference type="GO" id="GO:0005829">
    <property type="term" value="C:cytosol"/>
    <property type="evidence" value="ECO:0007669"/>
    <property type="project" value="TreeGrafter"/>
</dbReference>
<feature type="compositionally biased region" description="Acidic residues" evidence="4">
    <location>
        <begin position="228"/>
        <end position="237"/>
    </location>
</feature>
<dbReference type="Pfam" id="PF02136">
    <property type="entry name" value="NTF2"/>
    <property type="match status" value="1"/>
</dbReference>
<dbReference type="GO" id="GO:0010494">
    <property type="term" value="C:cytoplasmic stress granule"/>
    <property type="evidence" value="ECO:0007669"/>
    <property type="project" value="UniProtKB-SubCell"/>
</dbReference>
<feature type="compositionally biased region" description="Basic and acidic residues" evidence="4">
    <location>
        <begin position="316"/>
        <end position="325"/>
    </location>
</feature>
<dbReference type="FunFam" id="3.10.450.50:FF:000010">
    <property type="entry name" value="Ras GTPase-activating protein-binding protein"/>
    <property type="match status" value="1"/>
</dbReference>
<dbReference type="PANTHER" id="PTHR10693">
    <property type="entry name" value="RAS GTPASE-ACTIVATING PROTEIN-BINDING PROTEIN"/>
    <property type="match status" value="1"/>
</dbReference>
<dbReference type="InterPro" id="IPR018222">
    <property type="entry name" value="Nuclear_transport_factor_2_euk"/>
</dbReference>
<feature type="compositionally biased region" description="Basic and acidic residues" evidence="4">
    <location>
        <begin position="246"/>
        <end position="263"/>
    </location>
</feature>
<feature type="compositionally biased region" description="Pro residues" evidence="4">
    <location>
        <begin position="212"/>
        <end position="227"/>
    </location>
</feature>
<feature type="compositionally biased region" description="Basic and acidic residues" evidence="4">
    <location>
        <begin position="332"/>
        <end position="356"/>
    </location>
</feature>
<dbReference type="SUPFAM" id="SSF54928">
    <property type="entry name" value="RNA-binding domain, RBD"/>
    <property type="match status" value="1"/>
</dbReference>
<feature type="compositionally biased region" description="Polar residues" evidence="4">
    <location>
        <begin position="271"/>
        <end position="295"/>
    </location>
</feature>
<dbReference type="InterPro" id="IPR035979">
    <property type="entry name" value="RBD_domain_sf"/>
</dbReference>
<feature type="region of interest" description="Disordered" evidence="4">
    <location>
        <begin position="417"/>
        <end position="498"/>
    </location>
</feature>
<evidence type="ECO:0000259" key="5">
    <source>
        <dbReference type="PROSITE" id="PS50102"/>
    </source>
</evidence>
<name>A0A8K0EBS1_BRALA</name>
<protein>
    <submittedName>
        <fullName evidence="7">G3BP1 protein</fullName>
    </submittedName>
</protein>
<dbReference type="InterPro" id="IPR002075">
    <property type="entry name" value="NTF2_dom"/>
</dbReference>
<dbReference type="Gene3D" id="3.30.70.330">
    <property type="match status" value="1"/>
</dbReference>
<dbReference type="SUPFAM" id="SSF54427">
    <property type="entry name" value="NTF2-like"/>
    <property type="match status" value="1"/>
</dbReference>
<reference evidence="7" key="1">
    <citation type="submission" date="2022-01" db="EMBL/GenBank/DDBJ databases">
        <authorList>
            <person name="Braso-Vives M."/>
        </authorList>
    </citation>
    <scope>NUCLEOTIDE SEQUENCE</scope>
</reference>
<dbReference type="PROSITE" id="PS50102">
    <property type="entry name" value="RRM"/>
    <property type="match status" value="1"/>
</dbReference>
<evidence type="ECO:0000313" key="7">
    <source>
        <dbReference type="EMBL" id="CAH1246320.1"/>
    </source>
</evidence>
<comment type="subcellular location">
    <subcellularLocation>
        <location evidence="1">Cytoplasm</location>
        <location evidence="1">Stress granule</location>
    </subcellularLocation>
</comment>
<dbReference type="InterPro" id="IPR012677">
    <property type="entry name" value="Nucleotide-bd_a/b_plait_sf"/>
</dbReference>
<dbReference type="OrthoDB" id="339151at2759"/>
<dbReference type="Gene3D" id="3.10.450.50">
    <property type="match status" value="1"/>
</dbReference>
<organism evidence="7 8">
    <name type="scientific">Branchiostoma lanceolatum</name>
    <name type="common">Common lancelet</name>
    <name type="synonym">Amphioxus lanceolatum</name>
    <dbReference type="NCBI Taxonomy" id="7740"/>
    <lineage>
        <taxon>Eukaryota</taxon>
        <taxon>Metazoa</taxon>
        <taxon>Chordata</taxon>
        <taxon>Cephalochordata</taxon>
        <taxon>Leptocardii</taxon>
        <taxon>Amphioxiformes</taxon>
        <taxon>Branchiostomatidae</taxon>
        <taxon>Branchiostoma</taxon>
    </lineage>
</organism>
<feature type="domain" description="RRM" evidence="5">
    <location>
        <begin position="358"/>
        <end position="436"/>
    </location>
</feature>
<evidence type="ECO:0000256" key="1">
    <source>
        <dbReference type="ARBA" id="ARBA00004210"/>
    </source>
</evidence>
<evidence type="ECO:0000259" key="6">
    <source>
        <dbReference type="PROSITE" id="PS50177"/>
    </source>
</evidence>
<sequence length="498" mass="55121">MVMVMTTDSPQSTVTRDVRELHVSSQCVGREFVRQYYTLLNQAPEHLHRFYSHNSSFLHASCDSGEHVEDPVIGQQDIHKKIMSLNFRDCHAKIRQVDSHPTLGNGVVVQVTGELSNNGEPMRRFMQTFVLAPQSPKKYYVHNDIFRYQDEVFEDSDYEAQERAGESEGEIEAEPEPTKPPAPEQSPLEPAVFEPQQTVSNGDIHLEESPPEVVPPQPPVEEPAPPPEQEETPEPEPYEPQPETTPEVKEPEPPKEQQPEPKKFSWAALASKNTTASPQATTTGLPPTVIKSQQVAPKPAESRDAGAPQPQRAPRPQREGQDFRRPRPGGPGRREMGEGEEGRPETRVQRPSRYPDSHQLFIGNLPHDINEDELKDHFAHYGNVMELRINTKSGGGRVPNFGFVVFDDPEPVQKILDSKPIMFRGEHRLNVEEKKARGEGRGRGDNRGPPRGDRGPPRGPGAPAGRGGGPSGGGRGPPPPKGGGAGGGPPRDRYPPRR</sequence>
<evidence type="ECO:0000313" key="8">
    <source>
        <dbReference type="Proteomes" id="UP000838412"/>
    </source>
</evidence>
<dbReference type="PANTHER" id="PTHR10693:SF20">
    <property type="entry name" value="AT27578P"/>
    <property type="match status" value="1"/>
</dbReference>
<dbReference type="GO" id="GO:1990904">
    <property type="term" value="C:ribonucleoprotein complex"/>
    <property type="evidence" value="ECO:0007669"/>
    <property type="project" value="TreeGrafter"/>
</dbReference>
<evidence type="ECO:0000256" key="3">
    <source>
        <dbReference type="PROSITE-ProRule" id="PRU00176"/>
    </source>
</evidence>
<dbReference type="Pfam" id="PF00076">
    <property type="entry name" value="RRM_1"/>
    <property type="match status" value="1"/>
</dbReference>
<evidence type="ECO:0000256" key="2">
    <source>
        <dbReference type="ARBA" id="ARBA00022884"/>
    </source>
</evidence>
<keyword evidence="8" id="KW-1185">Reference proteome</keyword>
<proteinExistence type="predicted"/>
<gene>
    <name evidence="7" type="primary">G3BP1</name>
    <name evidence="7" type="ORF">BLAG_LOCUS8374</name>
</gene>
<dbReference type="FunFam" id="3.30.70.330:FF:001771">
    <property type="match status" value="1"/>
</dbReference>
<dbReference type="CDD" id="cd00780">
    <property type="entry name" value="NTF2"/>
    <property type="match status" value="1"/>
</dbReference>
<feature type="compositionally biased region" description="Gly residues" evidence="4">
    <location>
        <begin position="462"/>
        <end position="475"/>
    </location>
</feature>
<keyword evidence="2 3" id="KW-0694">RNA-binding</keyword>
<dbReference type="InterPro" id="IPR032710">
    <property type="entry name" value="NTF2-like_dom_sf"/>
</dbReference>
<dbReference type="EMBL" id="OV696700">
    <property type="protein sequence ID" value="CAH1246320.1"/>
    <property type="molecule type" value="Genomic_DNA"/>
</dbReference>
<feature type="region of interest" description="Disordered" evidence="4">
    <location>
        <begin position="158"/>
        <end position="189"/>
    </location>
</feature>
<evidence type="ECO:0000256" key="4">
    <source>
        <dbReference type="SAM" id="MobiDB-lite"/>
    </source>
</evidence>
<dbReference type="GO" id="GO:0003729">
    <property type="term" value="F:mRNA binding"/>
    <property type="evidence" value="ECO:0007669"/>
    <property type="project" value="TreeGrafter"/>
</dbReference>
<feature type="compositionally biased region" description="Basic and acidic residues" evidence="4">
    <location>
        <begin position="424"/>
        <end position="456"/>
    </location>
</feature>
<dbReference type="PROSITE" id="PS50177">
    <property type="entry name" value="NTF2_DOMAIN"/>
    <property type="match status" value="1"/>
</dbReference>
<dbReference type="Proteomes" id="UP000838412">
    <property type="component" value="Chromosome 15"/>
</dbReference>
<dbReference type="CDD" id="cd12229">
    <property type="entry name" value="RRM_G3BP"/>
    <property type="match status" value="1"/>
</dbReference>
<dbReference type="InterPro" id="IPR039539">
    <property type="entry name" value="Ras_GTPase_bind_prot"/>
</dbReference>
<dbReference type="InterPro" id="IPR000504">
    <property type="entry name" value="RRM_dom"/>
</dbReference>
<feature type="compositionally biased region" description="Low complexity" evidence="4">
    <location>
        <begin position="305"/>
        <end position="314"/>
    </location>
</feature>
<accession>A0A8K0EBS1</accession>
<dbReference type="SMART" id="SM00360">
    <property type="entry name" value="RRM"/>
    <property type="match status" value="1"/>
</dbReference>
<dbReference type="AlphaFoldDB" id="A0A8K0EBS1"/>
<feature type="domain" description="NTF2" evidence="6">
    <location>
        <begin position="28"/>
        <end position="148"/>
    </location>
</feature>
<feature type="region of interest" description="Disordered" evidence="4">
    <location>
        <begin position="202"/>
        <end position="364"/>
    </location>
</feature>